<keyword evidence="4 10" id="KW-0378">Hydrolase</keyword>
<dbReference type="GO" id="GO:0005524">
    <property type="term" value="F:ATP binding"/>
    <property type="evidence" value="ECO:0007669"/>
    <property type="project" value="UniProtKB-UniRule"/>
</dbReference>
<dbReference type="SUPFAM" id="SSF52540">
    <property type="entry name" value="P-loop containing nucleoside triphosphate hydrolases"/>
    <property type="match status" value="2"/>
</dbReference>
<comment type="function">
    <text evidence="10">RNA helicase.</text>
</comment>
<dbReference type="GO" id="GO:0006364">
    <property type="term" value="P:rRNA processing"/>
    <property type="evidence" value="ECO:0007669"/>
    <property type="project" value="UniProtKB-KW"/>
</dbReference>
<protein>
    <recommendedName>
        <fullName evidence="10">ATP-dependent RNA helicase</fullName>
        <ecNumber evidence="10">3.6.4.13</ecNumber>
    </recommendedName>
</protein>
<evidence type="ECO:0000259" key="13">
    <source>
        <dbReference type="PROSITE" id="PS51194"/>
    </source>
</evidence>
<evidence type="ECO:0000313" key="15">
    <source>
        <dbReference type="EMBL" id="OQE47469.1"/>
    </source>
</evidence>
<evidence type="ECO:0000256" key="3">
    <source>
        <dbReference type="ARBA" id="ARBA00022741"/>
    </source>
</evidence>
<dbReference type="Pfam" id="PF00270">
    <property type="entry name" value="DEAD"/>
    <property type="match status" value="1"/>
</dbReference>
<dbReference type="GO" id="GO:0003723">
    <property type="term" value="F:RNA binding"/>
    <property type="evidence" value="ECO:0007669"/>
    <property type="project" value="UniProtKB-UniRule"/>
</dbReference>
<dbReference type="InterPro" id="IPR014014">
    <property type="entry name" value="RNA_helicase_DEAD_Q_motif"/>
</dbReference>
<evidence type="ECO:0000256" key="7">
    <source>
        <dbReference type="ARBA" id="ARBA00022884"/>
    </source>
</evidence>
<evidence type="ECO:0000256" key="2">
    <source>
        <dbReference type="ARBA" id="ARBA00022552"/>
    </source>
</evidence>
<dbReference type="PROSITE" id="PS51194">
    <property type="entry name" value="HELICASE_CTER"/>
    <property type="match status" value="1"/>
</dbReference>
<comment type="subcellular location">
    <subcellularLocation>
        <location evidence="1">Nucleus</location>
        <location evidence="1">Nucleolus</location>
    </subcellularLocation>
</comment>
<comment type="caution">
    <text evidence="15">The sequence shown here is derived from an EMBL/GenBank/DDBJ whole genome shotgun (WGS) entry which is preliminary data.</text>
</comment>
<feature type="compositionally biased region" description="Basic and acidic residues" evidence="11">
    <location>
        <begin position="1"/>
        <end position="10"/>
    </location>
</feature>
<feature type="domain" description="Helicase C-terminal" evidence="13">
    <location>
        <begin position="516"/>
        <end position="674"/>
    </location>
</feature>
<reference evidence="16" key="1">
    <citation type="journal article" date="2017" name="Nat. Microbiol.">
        <title>Global analysis of biosynthetic gene clusters reveals vast potential of secondary metabolite production in Penicillium species.</title>
        <authorList>
            <person name="Nielsen J.C."/>
            <person name="Grijseels S."/>
            <person name="Prigent S."/>
            <person name="Ji B."/>
            <person name="Dainat J."/>
            <person name="Nielsen K.F."/>
            <person name="Frisvad J.C."/>
            <person name="Workman M."/>
            <person name="Nielsen J."/>
        </authorList>
    </citation>
    <scope>NUCLEOTIDE SEQUENCE [LARGE SCALE GENOMIC DNA]</scope>
    <source>
        <strain evidence="16">IBT 31321</strain>
    </source>
</reference>
<keyword evidence="6 10" id="KW-0067">ATP-binding</keyword>
<keyword evidence="16" id="KW-1185">Reference proteome</keyword>
<dbReference type="SMART" id="SM00490">
    <property type="entry name" value="HELICc"/>
    <property type="match status" value="1"/>
</dbReference>
<dbReference type="GO" id="GO:0016787">
    <property type="term" value="F:hydrolase activity"/>
    <property type="evidence" value="ECO:0007669"/>
    <property type="project" value="UniProtKB-KW"/>
</dbReference>
<dbReference type="EMBL" id="MDDG01000001">
    <property type="protein sequence ID" value="OQE47469.1"/>
    <property type="molecule type" value="Genomic_DNA"/>
</dbReference>
<feature type="domain" description="DEAD-box RNA helicase Q" evidence="14">
    <location>
        <begin position="226"/>
        <end position="254"/>
    </location>
</feature>
<dbReference type="EC" id="3.6.4.13" evidence="10"/>
<dbReference type="CDD" id="cd18787">
    <property type="entry name" value="SF2_C_DEAD"/>
    <property type="match status" value="1"/>
</dbReference>
<sequence>MGQKRARDPKAQVAEANKRKKAVKSDAASSEEHGSIAVEDLNWKEVAMPDRMDDAEGFFGLEEIEGVEIIKQGDGGVQFKAKSGKPAKSILKPPSEDDGEEWGGFSDEESPKKPSAENTPAKTEVKDDKQLKKDKKKEQGKTKKEEQKTEEQKPKEQKPKEQKPKEQKPKEQKPKEQKSKEQKPKEQKPKEQKPKESKTAQGQSIKAGLGFAALDDVEEDDGVDVSAWDELNLSPEIYTALSKMKFTSPSAIQKASIPAILDGHDVVGKASTGSGKTLAFGIPIIEHYLDKRGKQEEQSDKSEKNKAPIALILSPTRELAHQLGKHIGELIANSPDTNARVALITGGMSIQKQQRQLATADIVVGTPGRVWEILSTGTGLIRKMQKIQFLVVDEADRLLSEGHFKEMEDILNALDKKQAGDIADMDQEEEEEEPSQRQTLVFSATFHKDLQQKLAGKSRWSNGDMLDNKASMEYLLKKLNFHEEKPKFVDVNPESQMAVGLKEGIVECPAMEKDLYLYSVLLYYPKHRTIVFTNSISAVRRITQLLQVLQLPVFALHSNMAQKARLRSIERFSSPTADPSSILVATDVAARGLDIKGINSVIHYHVPRTADAYVHRSGRTARAGESGKSILICAPDEVVGVARLAGKIHAKKARKADDPEGPSKKIPLESLDIDRRVVARLKPRMGLAKKITDSTIAKEKVNTEDNWLRSAAEDLGVEYDSDEFDQSKGRGRGRGGGRERRDKEASETTKGEMAGLRAELKQLLSQRVNIGVSEKYLTAGRIDIDALLRGEGNDAFLGHLDPLTF</sequence>
<evidence type="ECO:0000256" key="8">
    <source>
        <dbReference type="ARBA" id="ARBA00047984"/>
    </source>
</evidence>
<keyword evidence="5 10" id="KW-0347">Helicase</keyword>
<feature type="short sequence motif" description="Q motif" evidence="9">
    <location>
        <begin position="226"/>
        <end position="254"/>
    </location>
</feature>
<dbReference type="InterPro" id="IPR000629">
    <property type="entry name" value="RNA-helicase_DEAD-box_CS"/>
</dbReference>
<feature type="region of interest" description="Disordered" evidence="11">
    <location>
        <begin position="719"/>
        <end position="753"/>
    </location>
</feature>
<feature type="compositionally biased region" description="Basic and acidic residues" evidence="11">
    <location>
        <begin position="123"/>
        <end position="198"/>
    </location>
</feature>
<dbReference type="PROSITE" id="PS51192">
    <property type="entry name" value="HELICASE_ATP_BIND_1"/>
    <property type="match status" value="1"/>
</dbReference>
<dbReference type="InterPro" id="IPR027417">
    <property type="entry name" value="P-loop_NTPase"/>
</dbReference>
<evidence type="ECO:0000256" key="9">
    <source>
        <dbReference type="PROSITE-ProRule" id="PRU00552"/>
    </source>
</evidence>
<dbReference type="InterPro" id="IPR014001">
    <property type="entry name" value="Helicase_ATP-bd"/>
</dbReference>
<dbReference type="STRING" id="36646.A0A1V6VAF4"/>
<keyword evidence="2" id="KW-0698">rRNA processing</keyword>
<evidence type="ECO:0000256" key="4">
    <source>
        <dbReference type="ARBA" id="ARBA00022801"/>
    </source>
</evidence>
<proteinExistence type="inferred from homology"/>
<organism evidence="15 16">
    <name type="scientific">Penicillium coprophilum</name>
    <dbReference type="NCBI Taxonomy" id="36646"/>
    <lineage>
        <taxon>Eukaryota</taxon>
        <taxon>Fungi</taxon>
        <taxon>Dikarya</taxon>
        <taxon>Ascomycota</taxon>
        <taxon>Pezizomycotina</taxon>
        <taxon>Eurotiomycetes</taxon>
        <taxon>Eurotiomycetidae</taxon>
        <taxon>Eurotiales</taxon>
        <taxon>Aspergillaceae</taxon>
        <taxon>Penicillium</taxon>
    </lineage>
</organism>
<feature type="compositionally biased region" description="Basic and acidic residues" evidence="11">
    <location>
        <begin position="736"/>
        <end position="750"/>
    </location>
</feature>
<feature type="domain" description="Helicase ATP-binding" evidence="12">
    <location>
        <begin position="257"/>
        <end position="454"/>
    </location>
</feature>
<dbReference type="Pfam" id="PF00271">
    <property type="entry name" value="Helicase_C"/>
    <property type="match status" value="1"/>
</dbReference>
<name>A0A1V6VAF4_9EURO</name>
<evidence type="ECO:0000313" key="16">
    <source>
        <dbReference type="Proteomes" id="UP000191500"/>
    </source>
</evidence>
<dbReference type="InterPro" id="IPR001650">
    <property type="entry name" value="Helicase_C-like"/>
</dbReference>
<evidence type="ECO:0000256" key="1">
    <source>
        <dbReference type="ARBA" id="ARBA00004604"/>
    </source>
</evidence>
<dbReference type="Proteomes" id="UP000191500">
    <property type="component" value="Unassembled WGS sequence"/>
</dbReference>
<dbReference type="AlphaFoldDB" id="A0A1V6VAF4"/>
<evidence type="ECO:0000256" key="6">
    <source>
        <dbReference type="ARBA" id="ARBA00022840"/>
    </source>
</evidence>
<comment type="domain">
    <text evidence="10">The Q motif is unique to and characteristic of the DEAD box family of RNA helicases and controls ATP binding and hydrolysis.</text>
</comment>
<feature type="region of interest" description="Disordered" evidence="11">
    <location>
        <begin position="70"/>
        <end position="204"/>
    </location>
</feature>
<dbReference type="InterPro" id="IPR011545">
    <property type="entry name" value="DEAD/DEAH_box_helicase_dom"/>
</dbReference>
<evidence type="ECO:0000259" key="12">
    <source>
        <dbReference type="PROSITE" id="PS51192"/>
    </source>
</evidence>
<dbReference type="PROSITE" id="PS51195">
    <property type="entry name" value="Q_MOTIF"/>
    <property type="match status" value="1"/>
</dbReference>
<accession>A0A1V6VAF4</accession>
<gene>
    <name evidence="15" type="ORF">PENCOP_c001G08249</name>
</gene>
<evidence type="ECO:0000256" key="11">
    <source>
        <dbReference type="SAM" id="MobiDB-lite"/>
    </source>
</evidence>
<dbReference type="PANTHER" id="PTHR24031">
    <property type="entry name" value="RNA HELICASE"/>
    <property type="match status" value="1"/>
</dbReference>
<dbReference type="GO" id="GO:0003724">
    <property type="term" value="F:RNA helicase activity"/>
    <property type="evidence" value="ECO:0007669"/>
    <property type="project" value="UniProtKB-EC"/>
</dbReference>
<evidence type="ECO:0000256" key="10">
    <source>
        <dbReference type="RuleBase" id="RU365068"/>
    </source>
</evidence>
<dbReference type="Gene3D" id="3.40.50.300">
    <property type="entry name" value="P-loop containing nucleotide triphosphate hydrolases"/>
    <property type="match status" value="2"/>
</dbReference>
<comment type="catalytic activity">
    <reaction evidence="8 10">
        <text>ATP + H2O = ADP + phosphate + H(+)</text>
        <dbReference type="Rhea" id="RHEA:13065"/>
        <dbReference type="ChEBI" id="CHEBI:15377"/>
        <dbReference type="ChEBI" id="CHEBI:15378"/>
        <dbReference type="ChEBI" id="CHEBI:30616"/>
        <dbReference type="ChEBI" id="CHEBI:43474"/>
        <dbReference type="ChEBI" id="CHEBI:456216"/>
        <dbReference type="EC" id="3.6.4.13"/>
    </reaction>
</comment>
<dbReference type="PROSITE" id="PS00039">
    <property type="entry name" value="DEAD_ATP_HELICASE"/>
    <property type="match status" value="1"/>
</dbReference>
<keyword evidence="7 10" id="KW-0694">RNA-binding</keyword>
<dbReference type="GO" id="GO:0005730">
    <property type="term" value="C:nucleolus"/>
    <property type="evidence" value="ECO:0007669"/>
    <property type="project" value="UniProtKB-SubCell"/>
</dbReference>
<evidence type="ECO:0000259" key="14">
    <source>
        <dbReference type="PROSITE" id="PS51195"/>
    </source>
</evidence>
<dbReference type="CDD" id="cd17946">
    <property type="entry name" value="DEADc_DDX24"/>
    <property type="match status" value="1"/>
</dbReference>
<feature type="region of interest" description="Disordered" evidence="11">
    <location>
        <begin position="1"/>
        <end position="44"/>
    </location>
</feature>
<dbReference type="SMART" id="SM00487">
    <property type="entry name" value="DEXDc"/>
    <property type="match status" value="1"/>
</dbReference>
<comment type="similarity">
    <text evidence="10">Belongs to the DEAD box helicase family.</text>
</comment>
<evidence type="ECO:0000256" key="5">
    <source>
        <dbReference type="ARBA" id="ARBA00022806"/>
    </source>
</evidence>
<keyword evidence="3 10" id="KW-0547">Nucleotide-binding</keyword>